<dbReference type="InParanoid" id="F4S3U6"/>
<keyword evidence="1" id="KW-0812">Transmembrane</keyword>
<keyword evidence="1" id="KW-0472">Membrane</keyword>
<accession>F4S3U6</accession>
<gene>
    <name evidence="2" type="ORF">MELLADRAFT_111634</name>
</gene>
<name>F4S3U6_MELLP</name>
<organism evidence="3">
    <name type="scientific">Melampsora larici-populina (strain 98AG31 / pathotype 3-4-7)</name>
    <name type="common">Poplar leaf rust fungus</name>
    <dbReference type="NCBI Taxonomy" id="747676"/>
    <lineage>
        <taxon>Eukaryota</taxon>
        <taxon>Fungi</taxon>
        <taxon>Dikarya</taxon>
        <taxon>Basidiomycota</taxon>
        <taxon>Pucciniomycotina</taxon>
        <taxon>Pucciniomycetes</taxon>
        <taxon>Pucciniales</taxon>
        <taxon>Melampsoraceae</taxon>
        <taxon>Melampsora</taxon>
    </lineage>
</organism>
<dbReference type="EMBL" id="GL883144">
    <property type="protein sequence ID" value="EGG00736.1"/>
    <property type="molecule type" value="Genomic_DNA"/>
</dbReference>
<evidence type="ECO:0000313" key="2">
    <source>
        <dbReference type="EMBL" id="EGG00736.1"/>
    </source>
</evidence>
<dbReference type="RefSeq" id="XP_007416007.1">
    <property type="nucleotide sequence ID" value="XM_007415945.1"/>
</dbReference>
<protein>
    <submittedName>
        <fullName evidence="2">Uncharacterized protein</fullName>
    </submittedName>
</protein>
<dbReference type="KEGG" id="mlr:MELLADRAFT_111634"/>
<evidence type="ECO:0000313" key="3">
    <source>
        <dbReference type="Proteomes" id="UP000001072"/>
    </source>
</evidence>
<dbReference type="OrthoDB" id="2509541at2759"/>
<dbReference type="Proteomes" id="UP000001072">
    <property type="component" value="Unassembled WGS sequence"/>
</dbReference>
<feature type="transmembrane region" description="Helical" evidence="1">
    <location>
        <begin position="49"/>
        <end position="69"/>
    </location>
</feature>
<dbReference type="GeneID" id="18924446"/>
<evidence type="ECO:0000256" key="1">
    <source>
        <dbReference type="SAM" id="Phobius"/>
    </source>
</evidence>
<dbReference type="VEuPathDB" id="FungiDB:MELLADRAFT_111634"/>
<dbReference type="HOGENOM" id="CLU_1917514_0_0_1"/>
<feature type="transmembrane region" description="Helical" evidence="1">
    <location>
        <begin position="109"/>
        <end position="131"/>
    </location>
</feature>
<proteinExistence type="predicted"/>
<sequence length="132" mass="14823">MSDQHSYPHHSTRAGCIKHSMCQQGVPMTLAGVRRPRTNRRKGIPWRRFFRLLATYLNLMVIVGIWISARYPTGSLAVSSSEWAPNFLHDAWGSACFACRGNMKTYLKIAAPESFCLEALHGILMVVFVVLG</sequence>
<dbReference type="AlphaFoldDB" id="F4S3U6"/>
<keyword evidence="3" id="KW-1185">Reference proteome</keyword>
<reference evidence="3" key="1">
    <citation type="journal article" date="2011" name="Proc. Natl. Acad. Sci. U.S.A.">
        <title>Obligate biotrophy features unraveled by the genomic analysis of rust fungi.</title>
        <authorList>
            <person name="Duplessis S."/>
            <person name="Cuomo C.A."/>
            <person name="Lin Y.-C."/>
            <person name="Aerts A."/>
            <person name="Tisserant E."/>
            <person name="Veneault-Fourrey C."/>
            <person name="Joly D.L."/>
            <person name="Hacquard S."/>
            <person name="Amselem J."/>
            <person name="Cantarel B.L."/>
            <person name="Chiu R."/>
            <person name="Coutinho P.M."/>
            <person name="Feau N."/>
            <person name="Field M."/>
            <person name="Frey P."/>
            <person name="Gelhaye E."/>
            <person name="Goldberg J."/>
            <person name="Grabherr M.G."/>
            <person name="Kodira C.D."/>
            <person name="Kohler A."/>
            <person name="Kuees U."/>
            <person name="Lindquist E.A."/>
            <person name="Lucas S.M."/>
            <person name="Mago R."/>
            <person name="Mauceli E."/>
            <person name="Morin E."/>
            <person name="Murat C."/>
            <person name="Pangilinan J.L."/>
            <person name="Park R."/>
            <person name="Pearson M."/>
            <person name="Quesneville H."/>
            <person name="Rouhier N."/>
            <person name="Sakthikumar S."/>
            <person name="Salamov A.A."/>
            <person name="Schmutz J."/>
            <person name="Selles B."/>
            <person name="Shapiro H."/>
            <person name="Tanguay P."/>
            <person name="Tuskan G.A."/>
            <person name="Henrissat B."/>
            <person name="Van de Peer Y."/>
            <person name="Rouze P."/>
            <person name="Ellis J.G."/>
            <person name="Dodds P.N."/>
            <person name="Schein J.E."/>
            <person name="Zhong S."/>
            <person name="Hamelin R.C."/>
            <person name="Grigoriev I.V."/>
            <person name="Szabo L.J."/>
            <person name="Martin F."/>
        </authorList>
    </citation>
    <scope>NUCLEOTIDE SEQUENCE [LARGE SCALE GENOMIC DNA]</scope>
    <source>
        <strain evidence="3">98AG31 / pathotype 3-4-7</strain>
    </source>
</reference>
<keyword evidence="1" id="KW-1133">Transmembrane helix</keyword>